<gene>
    <name evidence="1" type="ORF">SKAU_G00380890</name>
</gene>
<sequence>GWKNWTLLSSFPEDGTPVILLGDFNLQPESSQLSNVASLLQSLALTQSPSPATHKAGNQLDLLFTRSCATSELTVTPLHVSDHFFISFSLLPTLPQLLTTKTLEDTDVLQLVTHQRATTCPLDPIPLAVLQSISEQPARPSSDQIQNRISPDSLLAVTEALTTARASSLSSVLILLHLSAAFDTVNHKLLISTLAEMGISGCKVREG</sequence>
<protein>
    <recommendedName>
        <fullName evidence="3">Reverse transcriptase domain-containing protein</fullName>
    </recommendedName>
</protein>
<evidence type="ECO:0008006" key="3">
    <source>
        <dbReference type="Google" id="ProtNLM"/>
    </source>
</evidence>
<dbReference type="Proteomes" id="UP001152622">
    <property type="component" value="Chromosome 19"/>
</dbReference>
<name>A0A9Q1IEP0_SYNKA</name>
<dbReference type="AlphaFoldDB" id="A0A9Q1IEP0"/>
<proteinExistence type="predicted"/>
<keyword evidence="2" id="KW-1185">Reference proteome</keyword>
<dbReference type="Gene3D" id="3.60.10.10">
    <property type="entry name" value="Endonuclease/exonuclease/phosphatase"/>
    <property type="match status" value="1"/>
</dbReference>
<dbReference type="SUPFAM" id="SSF56219">
    <property type="entry name" value="DNase I-like"/>
    <property type="match status" value="1"/>
</dbReference>
<evidence type="ECO:0000313" key="2">
    <source>
        <dbReference type="Proteomes" id="UP001152622"/>
    </source>
</evidence>
<dbReference type="InterPro" id="IPR036691">
    <property type="entry name" value="Endo/exonu/phosph_ase_sf"/>
</dbReference>
<evidence type="ECO:0000313" key="1">
    <source>
        <dbReference type="EMBL" id="KAJ8336869.1"/>
    </source>
</evidence>
<accession>A0A9Q1IEP0</accession>
<comment type="caution">
    <text evidence="1">The sequence shown here is derived from an EMBL/GenBank/DDBJ whole genome shotgun (WGS) entry which is preliminary data.</text>
</comment>
<organism evidence="1 2">
    <name type="scientific">Synaphobranchus kaupii</name>
    <name type="common">Kaup's arrowtooth eel</name>
    <dbReference type="NCBI Taxonomy" id="118154"/>
    <lineage>
        <taxon>Eukaryota</taxon>
        <taxon>Metazoa</taxon>
        <taxon>Chordata</taxon>
        <taxon>Craniata</taxon>
        <taxon>Vertebrata</taxon>
        <taxon>Euteleostomi</taxon>
        <taxon>Actinopterygii</taxon>
        <taxon>Neopterygii</taxon>
        <taxon>Teleostei</taxon>
        <taxon>Anguilliformes</taxon>
        <taxon>Synaphobranchidae</taxon>
        <taxon>Synaphobranchus</taxon>
    </lineage>
</organism>
<dbReference type="OrthoDB" id="419189at2759"/>
<dbReference type="EMBL" id="JAINUF010000019">
    <property type="protein sequence ID" value="KAJ8336869.1"/>
    <property type="molecule type" value="Genomic_DNA"/>
</dbReference>
<reference evidence="1" key="1">
    <citation type="journal article" date="2023" name="Science">
        <title>Genome structures resolve the early diversification of teleost fishes.</title>
        <authorList>
            <person name="Parey E."/>
            <person name="Louis A."/>
            <person name="Montfort J."/>
            <person name="Bouchez O."/>
            <person name="Roques C."/>
            <person name="Iampietro C."/>
            <person name="Lluch J."/>
            <person name="Castinel A."/>
            <person name="Donnadieu C."/>
            <person name="Desvignes T."/>
            <person name="Floi Bucao C."/>
            <person name="Jouanno E."/>
            <person name="Wen M."/>
            <person name="Mejri S."/>
            <person name="Dirks R."/>
            <person name="Jansen H."/>
            <person name="Henkel C."/>
            <person name="Chen W.J."/>
            <person name="Zahm M."/>
            <person name="Cabau C."/>
            <person name="Klopp C."/>
            <person name="Thompson A.W."/>
            <person name="Robinson-Rechavi M."/>
            <person name="Braasch I."/>
            <person name="Lecointre G."/>
            <person name="Bobe J."/>
            <person name="Postlethwait J.H."/>
            <person name="Berthelot C."/>
            <person name="Roest Crollius H."/>
            <person name="Guiguen Y."/>
        </authorList>
    </citation>
    <scope>NUCLEOTIDE SEQUENCE</scope>
    <source>
        <strain evidence="1">WJC10195</strain>
    </source>
</reference>
<feature type="non-terminal residue" evidence="1">
    <location>
        <position position="207"/>
    </location>
</feature>